<reference evidence="1" key="1">
    <citation type="submission" date="2017-12" db="EMBL/GenBank/DDBJ databases">
        <title>High-resolution comparative analysis of great ape genomes.</title>
        <authorList>
            <person name="Pollen A."/>
            <person name="Hastie A."/>
            <person name="Hormozdiari F."/>
            <person name="Dougherty M."/>
            <person name="Liu R."/>
            <person name="Chaisson M."/>
            <person name="Hoppe E."/>
            <person name="Hill C."/>
            <person name="Pang A."/>
            <person name="Hillier L."/>
            <person name="Baker C."/>
            <person name="Armstrong J."/>
            <person name="Shendure J."/>
            <person name="Paten B."/>
            <person name="Wilson R."/>
            <person name="Chao H."/>
            <person name="Schneider V."/>
            <person name="Ventura M."/>
            <person name="Kronenberg Z."/>
            <person name="Murali S."/>
            <person name="Gordon D."/>
            <person name="Cantsilieris S."/>
            <person name="Munson K."/>
            <person name="Nelson B."/>
            <person name="Raja A."/>
            <person name="Underwood J."/>
            <person name="Diekhans M."/>
            <person name="Fiddes I."/>
            <person name="Haussler D."/>
            <person name="Eichler E."/>
        </authorList>
    </citation>
    <scope>NUCLEOTIDE SEQUENCE [LARGE SCALE GENOMIC DNA]</scope>
    <source>
        <strain evidence="1">Susie</strain>
    </source>
</reference>
<name>A0A2J8WI79_PONAB</name>
<organism evidence="1">
    <name type="scientific">Pongo abelii</name>
    <name type="common">Sumatran orangutan</name>
    <name type="synonym">Pongo pygmaeus abelii</name>
    <dbReference type="NCBI Taxonomy" id="9601"/>
    <lineage>
        <taxon>Eukaryota</taxon>
        <taxon>Metazoa</taxon>
        <taxon>Chordata</taxon>
        <taxon>Craniata</taxon>
        <taxon>Vertebrata</taxon>
        <taxon>Euteleostomi</taxon>
        <taxon>Mammalia</taxon>
        <taxon>Eutheria</taxon>
        <taxon>Euarchontoglires</taxon>
        <taxon>Primates</taxon>
        <taxon>Haplorrhini</taxon>
        <taxon>Catarrhini</taxon>
        <taxon>Hominidae</taxon>
        <taxon>Pongo</taxon>
    </lineage>
</organism>
<sequence>MELIPTITSWRVLILVVALTQFCGFLCRGCHLQNHELWLLIKREFGFYSKSQYRTWQKKLAEDSTWPPINRTDYSGDGKNGFYINGGYESHEQIPKRKLKLGGQPTEQHFWARL</sequence>
<accession>A0A2J8WI79</accession>
<proteinExistence type="predicted"/>
<dbReference type="EMBL" id="NDHI03003390">
    <property type="protein sequence ID" value="PNJ69456.1"/>
    <property type="molecule type" value="Genomic_DNA"/>
</dbReference>
<protein>
    <submittedName>
        <fullName evidence="1">ATP13A5 isoform 2</fullName>
    </submittedName>
</protein>
<evidence type="ECO:0000313" key="1">
    <source>
        <dbReference type="EMBL" id="PNJ69456.1"/>
    </source>
</evidence>
<comment type="caution">
    <text evidence="1">The sequence shown here is derived from an EMBL/GenBank/DDBJ whole genome shotgun (WGS) entry which is preliminary data.</text>
</comment>
<gene>
    <name evidence="1" type="ORF">CR201_G0010748</name>
</gene>
<dbReference type="AlphaFoldDB" id="A0A2J8WI79"/>